<evidence type="ECO:0000313" key="4">
    <source>
        <dbReference type="Proteomes" id="UP000743001"/>
    </source>
</evidence>
<dbReference type="Pfam" id="PF00535">
    <property type="entry name" value="Glycos_transf_2"/>
    <property type="match status" value="1"/>
</dbReference>
<feature type="transmembrane region" description="Helical" evidence="1">
    <location>
        <begin position="236"/>
        <end position="257"/>
    </location>
</feature>
<dbReference type="InterPro" id="IPR050256">
    <property type="entry name" value="Glycosyltransferase_2"/>
</dbReference>
<evidence type="ECO:0000259" key="2">
    <source>
        <dbReference type="Pfam" id="PF00535"/>
    </source>
</evidence>
<dbReference type="EMBL" id="JAHLQJ010000018">
    <property type="protein sequence ID" value="MBU5673839.1"/>
    <property type="molecule type" value="Genomic_DNA"/>
</dbReference>
<evidence type="ECO:0000256" key="1">
    <source>
        <dbReference type="SAM" id="Phobius"/>
    </source>
</evidence>
<sequence>MPSSRVDISVVIPIYKNSPFIDQLYVRLRKEFEKFTQNFEIIFVNDSSPDDSWDKIKSLVDSDNRVIGLNLSRNFGQHYAITAGLDKSSGEWIVVMDGDLQDKPEEISKMLLKAQAGYDIVQGRRHQRQDKLLKKMSSRLFYKLFGYLTDTPQDESIANFGVYSRRAINAVASMRENLRFFPTMIKWVGFKSTTMDIEHGERELGNSSYSFKKLLMLSVNTMISFSDKPLRLTVKIGFLISLISFLYAVYIICQALFGKTSIQGWASLIVSIWFIGGIIISIVGVTGLYISRIFDETKRRPLYIVREIYEK</sequence>
<accession>A0ABS6FUB1</accession>
<dbReference type="RefSeq" id="WP_216480420.1">
    <property type="nucleotide sequence ID" value="NZ_JAHLQJ010000018.1"/>
</dbReference>
<organism evidence="3 4">
    <name type="scientific">Paenibacillus brevis</name>
    <dbReference type="NCBI Taxonomy" id="2841508"/>
    <lineage>
        <taxon>Bacteria</taxon>
        <taxon>Bacillati</taxon>
        <taxon>Bacillota</taxon>
        <taxon>Bacilli</taxon>
        <taxon>Bacillales</taxon>
        <taxon>Paenibacillaceae</taxon>
        <taxon>Paenibacillus</taxon>
    </lineage>
</organism>
<name>A0ABS6FUB1_9BACL</name>
<keyword evidence="1" id="KW-0812">Transmembrane</keyword>
<feature type="transmembrane region" description="Helical" evidence="1">
    <location>
        <begin position="269"/>
        <end position="290"/>
    </location>
</feature>
<protein>
    <submittedName>
        <fullName evidence="3">Glycosyltransferase family 2 protein</fullName>
    </submittedName>
</protein>
<gene>
    <name evidence="3" type="ORF">KQJ23_18555</name>
</gene>
<evidence type="ECO:0000313" key="3">
    <source>
        <dbReference type="EMBL" id="MBU5673839.1"/>
    </source>
</evidence>
<keyword evidence="4" id="KW-1185">Reference proteome</keyword>
<dbReference type="CDD" id="cd04187">
    <property type="entry name" value="DPM1_like_bac"/>
    <property type="match status" value="1"/>
</dbReference>
<feature type="domain" description="Glycosyltransferase 2-like" evidence="2">
    <location>
        <begin position="9"/>
        <end position="145"/>
    </location>
</feature>
<keyword evidence="1" id="KW-1133">Transmembrane helix</keyword>
<proteinExistence type="predicted"/>
<comment type="caution">
    <text evidence="3">The sequence shown here is derived from an EMBL/GenBank/DDBJ whole genome shotgun (WGS) entry which is preliminary data.</text>
</comment>
<reference evidence="3 4" key="1">
    <citation type="submission" date="2021-06" db="EMBL/GenBank/DDBJ databases">
        <authorList>
            <person name="Sun Q."/>
            <person name="Li D."/>
        </authorList>
    </citation>
    <scope>NUCLEOTIDE SEQUENCE [LARGE SCALE GENOMIC DNA]</scope>
    <source>
        <strain evidence="3 4">MSJ-6</strain>
    </source>
</reference>
<dbReference type="InterPro" id="IPR001173">
    <property type="entry name" value="Glyco_trans_2-like"/>
</dbReference>
<keyword evidence="1" id="KW-0472">Membrane</keyword>
<dbReference type="PANTHER" id="PTHR48090">
    <property type="entry name" value="UNDECAPRENYL-PHOSPHATE 4-DEOXY-4-FORMAMIDO-L-ARABINOSE TRANSFERASE-RELATED"/>
    <property type="match status" value="1"/>
</dbReference>
<dbReference type="Proteomes" id="UP000743001">
    <property type="component" value="Unassembled WGS sequence"/>
</dbReference>
<dbReference type="PANTHER" id="PTHR48090:SF8">
    <property type="entry name" value="GLYCOSYLTRANSFERASE CSBB-RELATED"/>
    <property type="match status" value="1"/>
</dbReference>